<dbReference type="Gene3D" id="1.10.10.10">
    <property type="entry name" value="Winged helix-like DNA-binding domain superfamily/Winged helix DNA-binding domain"/>
    <property type="match status" value="1"/>
</dbReference>
<dbReference type="NCBIfam" id="NF033788">
    <property type="entry name" value="HTH_metalloreg"/>
    <property type="match status" value="1"/>
</dbReference>
<keyword evidence="3" id="KW-0804">Transcription</keyword>
<dbReference type="PRINTS" id="PR00778">
    <property type="entry name" value="HTHARSR"/>
</dbReference>
<keyword evidence="7" id="KW-1185">Reference proteome</keyword>
<keyword evidence="2" id="KW-0238">DNA-binding</keyword>
<reference evidence="6 7" key="1">
    <citation type="submission" date="2019-07" db="EMBL/GenBank/DDBJ databases">
        <title>Full genome sequence of Humibacter sp. WJ7-1.</title>
        <authorList>
            <person name="Im W.-T."/>
        </authorList>
    </citation>
    <scope>NUCLEOTIDE SEQUENCE [LARGE SCALE GENOMIC DNA]</scope>
    <source>
        <strain evidence="6 7">WJ7-1</strain>
    </source>
</reference>
<dbReference type="KEGG" id="huw:FPZ11_07700"/>
<evidence type="ECO:0000313" key="6">
    <source>
        <dbReference type="EMBL" id="QDZ14654.1"/>
    </source>
</evidence>
<dbReference type="RefSeq" id="WP_146319769.1">
    <property type="nucleotide sequence ID" value="NZ_CP042305.1"/>
</dbReference>
<feature type="domain" description="HTH arsR-type" evidence="5">
    <location>
        <begin position="1"/>
        <end position="87"/>
    </location>
</feature>
<sequence>MEAVLLALADDSRRTMVEALAEGPASVTELAALLPIARPGVSRHLRVLREAGLVDVRQDAQRRIYSLRTEPLAELDEWLSRHRRLWEQRFDALHTEVARGKRESVPTAASTSARTAEHPATVAGDDDHERGNVA</sequence>
<dbReference type="InterPro" id="IPR036390">
    <property type="entry name" value="WH_DNA-bd_sf"/>
</dbReference>
<dbReference type="EMBL" id="CP042305">
    <property type="protein sequence ID" value="QDZ14654.1"/>
    <property type="molecule type" value="Genomic_DNA"/>
</dbReference>
<dbReference type="PANTHER" id="PTHR33154">
    <property type="entry name" value="TRANSCRIPTIONAL REGULATOR, ARSR FAMILY"/>
    <property type="match status" value="1"/>
</dbReference>
<dbReference type="InterPro" id="IPR051081">
    <property type="entry name" value="HTH_MetalResp_TranReg"/>
</dbReference>
<dbReference type="InterPro" id="IPR011991">
    <property type="entry name" value="ArsR-like_HTH"/>
</dbReference>
<protein>
    <submittedName>
        <fullName evidence="6">Helix-turn-helix transcriptional regulator</fullName>
    </submittedName>
</protein>
<evidence type="ECO:0000256" key="4">
    <source>
        <dbReference type="SAM" id="MobiDB-lite"/>
    </source>
</evidence>
<dbReference type="Pfam" id="PF01022">
    <property type="entry name" value="HTH_5"/>
    <property type="match status" value="1"/>
</dbReference>
<evidence type="ECO:0000256" key="2">
    <source>
        <dbReference type="ARBA" id="ARBA00023125"/>
    </source>
</evidence>
<dbReference type="GO" id="GO:0003677">
    <property type="term" value="F:DNA binding"/>
    <property type="evidence" value="ECO:0007669"/>
    <property type="project" value="UniProtKB-KW"/>
</dbReference>
<evidence type="ECO:0000256" key="3">
    <source>
        <dbReference type="ARBA" id="ARBA00023163"/>
    </source>
</evidence>
<organism evidence="6 7">
    <name type="scientific">Humibacter ginsenosidimutans</name>
    <dbReference type="NCBI Taxonomy" id="2599293"/>
    <lineage>
        <taxon>Bacteria</taxon>
        <taxon>Bacillati</taxon>
        <taxon>Actinomycetota</taxon>
        <taxon>Actinomycetes</taxon>
        <taxon>Micrococcales</taxon>
        <taxon>Microbacteriaceae</taxon>
        <taxon>Humibacter</taxon>
    </lineage>
</organism>
<dbReference type="PROSITE" id="PS50987">
    <property type="entry name" value="HTH_ARSR_2"/>
    <property type="match status" value="1"/>
</dbReference>
<evidence type="ECO:0000313" key="7">
    <source>
        <dbReference type="Proteomes" id="UP000320216"/>
    </source>
</evidence>
<dbReference type="SMART" id="SM00418">
    <property type="entry name" value="HTH_ARSR"/>
    <property type="match status" value="1"/>
</dbReference>
<dbReference type="GO" id="GO:0003700">
    <property type="term" value="F:DNA-binding transcription factor activity"/>
    <property type="evidence" value="ECO:0007669"/>
    <property type="project" value="InterPro"/>
</dbReference>
<evidence type="ECO:0000256" key="1">
    <source>
        <dbReference type="ARBA" id="ARBA00023015"/>
    </source>
</evidence>
<evidence type="ECO:0000259" key="5">
    <source>
        <dbReference type="PROSITE" id="PS50987"/>
    </source>
</evidence>
<name>A0A5B8M3Z1_9MICO</name>
<feature type="region of interest" description="Disordered" evidence="4">
    <location>
        <begin position="97"/>
        <end position="134"/>
    </location>
</feature>
<feature type="compositionally biased region" description="Basic and acidic residues" evidence="4">
    <location>
        <begin position="125"/>
        <end position="134"/>
    </location>
</feature>
<dbReference type="SUPFAM" id="SSF46785">
    <property type="entry name" value="Winged helix' DNA-binding domain"/>
    <property type="match status" value="1"/>
</dbReference>
<dbReference type="Proteomes" id="UP000320216">
    <property type="component" value="Chromosome"/>
</dbReference>
<dbReference type="InterPro" id="IPR001845">
    <property type="entry name" value="HTH_ArsR_DNA-bd_dom"/>
</dbReference>
<dbReference type="CDD" id="cd00090">
    <property type="entry name" value="HTH_ARSR"/>
    <property type="match status" value="1"/>
</dbReference>
<proteinExistence type="predicted"/>
<dbReference type="InterPro" id="IPR036388">
    <property type="entry name" value="WH-like_DNA-bd_sf"/>
</dbReference>
<keyword evidence="1" id="KW-0805">Transcription regulation</keyword>
<dbReference type="PANTHER" id="PTHR33154:SF33">
    <property type="entry name" value="TRANSCRIPTIONAL REPRESSOR SDPR"/>
    <property type="match status" value="1"/>
</dbReference>
<dbReference type="OrthoDB" id="3628603at2"/>
<accession>A0A5B8M3Z1</accession>
<dbReference type="AlphaFoldDB" id="A0A5B8M3Z1"/>
<gene>
    <name evidence="6" type="ORF">FPZ11_07700</name>
</gene>